<dbReference type="OrthoDB" id="9804217at2"/>
<keyword evidence="8 10" id="KW-0456">Lyase</keyword>
<comment type="catalytic activity">
    <reaction evidence="1">
        <text>1-(2-carboxyphenylamino)-1-deoxy-D-ribulose 5-phosphate + H(+) = (1S,2R)-1-C-(indol-3-yl)glycerol 3-phosphate + CO2 + H2O</text>
        <dbReference type="Rhea" id="RHEA:23476"/>
        <dbReference type="ChEBI" id="CHEBI:15377"/>
        <dbReference type="ChEBI" id="CHEBI:15378"/>
        <dbReference type="ChEBI" id="CHEBI:16526"/>
        <dbReference type="ChEBI" id="CHEBI:58613"/>
        <dbReference type="ChEBI" id="CHEBI:58866"/>
        <dbReference type="EC" id="4.1.1.48"/>
    </reaction>
</comment>
<proteinExistence type="predicted"/>
<dbReference type="InterPro" id="IPR045186">
    <property type="entry name" value="Indole-3-glycerol_P_synth"/>
</dbReference>
<keyword evidence="4" id="KW-0028">Amino-acid biosynthesis</keyword>
<evidence type="ECO:0000313" key="10">
    <source>
        <dbReference type="EMBL" id="KEF39310.1"/>
    </source>
</evidence>
<dbReference type="GO" id="GO:0004640">
    <property type="term" value="F:phosphoribosylanthranilate isomerase activity"/>
    <property type="evidence" value="ECO:0007669"/>
    <property type="project" value="TreeGrafter"/>
</dbReference>
<keyword evidence="7" id="KW-0057">Aromatic amino acid biosynthesis</keyword>
<evidence type="ECO:0000256" key="1">
    <source>
        <dbReference type="ARBA" id="ARBA00001633"/>
    </source>
</evidence>
<dbReference type="GO" id="GO:0004425">
    <property type="term" value="F:indole-3-glycerol-phosphate synthase activity"/>
    <property type="evidence" value="ECO:0007669"/>
    <property type="project" value="UniProtKB-EC"/>
</dbReference>
<dbReference type="PANTHER" id="PTHR22854">
    <property type="entry name" value="TRYPTOPHAN BIOSYNTHESIS PROTEIN"/>
    <property type="match status" value="1"/>
</dbReference>
<evidence type="ECO:0000256" key="3">
    <source>
        <dbReference type="ARBA" id="ARBA00012362"/>
    </source>
</evidence>
<evidence type="ECO:0000259" key="9">
    <source>
        <dbReference type="Pfam" id="PF00218"/>
    </source>
</evidence>
<dbReference type="GO" id="GO:0000162">
    <property type="term" value="P:L-tryptophan biosynthetic process"/>
    <property type="evidence" value="ECO:0007669"/>
    <property type="project" value="UniProtKB-UniPathway"/>
</dbReference>
<comment type="pathway">
    <text evidence="2">Amino-acid biosynthesis; L-tryptophan biosynthesis; L-tryptophan from chorismate: step 4/5.</text>
</comment>
<evidence type="ECO:0000256" key="7">
    <source>
        <dbReference type="ARBA" id="ARBA00023141"/>
    </source>
</evidence>
<dbReference type="PANTHER" id="PTHR22854:SF2">
    <property type="entry name" value="INDOLE-3-GLYCEROL-PHOSPHATE SYNTHASE"/>
    <property type="match status" value="1"/>
</dbReference>
<dbReference type="Proteomes" id="UP000027936">
    <property type="component" value="Unassembled WGS sequence"/>
</dbReference>
<evidence type="ECO:0000256" key="8">
    <source>
        <dbReference type="ARBA" id="ARBA00023239"/>
    </source>
</evidence>
<dbReference type="InterPro" id="IPR011060">
    <property type="entry name" value="RibuloseP-bd_barrel"/>
</dbReference>
<dbReference type="CDD" id="cd00331">
    <property type="entry name" value="IGPS"/>
    <property type="match status" value="1"/>
</dbReference>
<dbReference type="RefSeq" id="WP_051678069.1">
    <property type="nucleotide sequence ID" value="NZ_JJRY01000003.1"/>
</dbReference>
<gene>
    <name evidence="10" type="ORF">M670_01072</name>
</gene>
<dbReference type="AlphaFoldDB" id="A0A072P1E7"/>
<evidence type="ECO:0000313" key="11">
    <source>
        <dbReference type="Proteomes" id="UP000027936"/>
    </source>
</evidence>
<sequence length="231" mass="24846">MTKCTTPLWQKYNSGIIPVIPDIKCKSPGEGDLLAGRNPVAYAKSLAEAGAPVISVVTESEHYGGSVELLRQIAEAVPVPILRKDFIKTSEQLEETAQSGASGVLLISSILEKDQLRKLIDEAISLGLEPLVETHNEEEINDVKEFQLSFLGINNRNILEWEMDNGTVNTTEKLAQSVSQNALVLSESSIMSAEDVVRAIAAGAHAVLVGTAILKAKDPVAMYKVLSVPRG</sequence>
<dbReference type="Pfam" id="PF00218">
    <property type="entry name" value="IGPS"/>
    <property type="match status" value="1"/>
</dbReference>
<keyword evidence="6" id="KW-0822">Tryptophan biosynthesis</keyword>
<keyword evidence="5" id="KW-0210">Decarboxylase</keyword>
<evidence type="ECO:0000256" key="5">
    <source>
        <dbReference type="ARBA" id="ARBA00022793"/>
    </source>
</evidence>
<dbReference type="SUPFAM" id="SSF51366">
    <property type="entry name" value="Ribulose-phoshate binding barrel"/>
    <property type="match status" value="1"/>
</dbReference>
<dbReference type="EMBL" id="JJRY01000003">
    <property type="protein sequence ID" value="KEF39310.1"/>
    <property type="molecule type" value="Genomic_DNA"/>
</dbReference>
<accession>A0A072P1E7</accession>
<evidence type="ECO:0000256" key="4">
    <source>
        <dbReference type="ARBA" id="ARBA00022605"/>
    </source>
</evidence>
<reference evidence="10 11" key="1">
    <citation type="submission" date="2014-04" db="EMBL/GenBank/DDBJ databases">
        <title>Draft genome sequence of Bacillus azotoformans MEV2011, a (co-) denitrifying strain unable to grow in the presence of oxygen.</title>
        <authorList>
            <person name="Nielsen M."/>
            <person name="Schreiber L."/>
            <person name="Finster K."/>
            <person name="Schramm A."/>
        </authorList>
    </citation>
    <scope>NUCLEOTIDE SEQUENCE [LARGE SCALE GENOMIC DNA]</scope>
    <source>
        <strain evidence="10 11">MEV2011</strain>
    </source>
</reference>
<dbReference type="UniPathway" id="UPA00035">
    <property type="reaction ID" value="UER00043"/>
</dbReference>
<dbReference type="InterPro" id="IPR013798">
    <property type="entry name" value="Indole-3-glycerol_P_synth_dom"/>
</dbReference>
<comment type="caution">
    <text evidence="10">The sequence shown here is derived from an EMBL/GenBank/DDBJ whole genome shotgun (WGS) entry which is preliminary data.</text>
</comment>
<feature type="domain" description="Indole-3-glycerol phosphate synthase" evidence="9">
    <location>
        <begin position="15"/>
        <end position="221"/>
    </location>
</feature>
<organism evidence="10 11">
    <name type="scientific">Schinkia azotoformans MEV2011</name>
    <dbReference type="NCBI Taxonomy" id="1348973"/>
    <lineage>
        <taxon>Bacteria</taxon>
        <taxon>Bacillati</taxon>
        <taxon>Bacillota</taxon>
        <taxon>Bacilli</taxon>
        <taxon>Bacillales</taxon>
        <taxon>Bacillaceae</taxon>
        <taxon>Calidifontibacillus/Schinkia group</taxon>
        <taxon>Schinkia</taxon>
    </lineage>
</organism>
<dbReference type="Gene3D" id="3.20.20.70">
    <property type="entry name" value="Aldolase class I"/>
    <property type="match status" value="1"/>
</dbReference>
<evidence type="ECO:0000256" key="2">
    <source>
        <dbReference type="ARBA" id="ARBA00004696"/>
    </source>
</evidence>
<dbReference type="EC" id="4.1.1.48" evidence="3"/>
<protein>
    <recommendedName>
        <fullName evidence="3">indole-3-glycerol-phosphate synthase</fullName>
        <ecNumber evidence="3">4.1.1.48</ecNumber>
    </recommendedName>
</protein>
<evidence type="ECO:0000256" key="6">
    <source>
        <dbReference type="ARBA" id="ARBA00022822"/>
    </source>
</evidence>
<dbReference type="PATRIC" id="fig|1348973.3.peg.1043"/>
<dbReference type="InterPro" id="IPR013785">
    <property type="entry name" value="Aldolase_TIM"/>
</dbReference>
<name>A0A072P1E7_SCHAZ</name>